<dbReference type="Proteomes" id="UP001239909">
    <property type="component" value="Unassembled WGS sequence"/>
</dbReference>
<dbReference type="SUPFAM" id="SSF50789">
    <property type="entry name" value="Herpes virus serine proteinase, assemblin"/>
    <property type="match status" value="1"/>
</dbReference>
<dbReference type="NCBIfam" id="TIGR01543">
    <property type="entry name" value="proheadase_HK97"/>
    <property type="match status" value="1"/>
</dbReference>
<keyword evidence="2 5" id="KW-0645">Protease</keyword>
<evidence type="ECO:0000313" key="6">
    <source>
        <dbReference type="Proteomes" id="UP001239909"/>
    </source>
</evidence>
<dbReference type="RefSeq" id="WP_285669875.1">
    <property type="nucleotide sequence ID" value="NZ_BSYI01000002.1"/>
</dbReference>
<proteinExistence type="predicted"/>
<dbReference type="InterPro" id="IPR006433">
    <property type="entry name" value="Prohead_protease"/>
</dbReference>
<sequence>MTALTATRPAGGLETKFVALPAIAGELAESLAAGRIAGYASLFEEADQGGDIVAPGAFGASLARTEAAGRRVKFLWQHDPAMPIGVWTRLAEDARGLHVEGEILANVTRGADAIALLKAGAIDGLSIGYRTIRAAPSPETGGRRLIEIDLWEVSLVTFPLLPTARASLGAEDSGPASFEQALAAALAAV</sequence>
<dbReference type="Pfam" id="PF04586">
    <property type="entry name" value="Peptidase_S78"/>
    <property type="match status" value="1"/>
</dbReference>
<dbReference type="InterPro" id="IPR054613">
    <property type="entry name" value="Peptidase_S78_dom"/>
</dbReference>
<dbReference type="EMBL" id="BSYI01000002">
    <property type="protein sequence ID" value="GMG81228.1"/>
    <property type="molecule type" value="Genomic_DNA"/>
</dbReference>
<accession>A0ABQ6LCY1</accession>
<dbReference type="GO" id="GO:0008233">
    <property type="term" value="F:peptidase activity"/>
    <property type="evidence" value="ECO:0007669"/>
    <property type="project" value="UniProtKB-KW"/>
</dbReference>
<protein>
    <submittedName>
        <fullName evidence="5">HK97 family phage prohead protease</fullName>
    </submittedName>
</protein>
<evidence type="ECO:0000256" key="1">
    <source>
        <dbReference type="ARBA" id="ARBA00022612"/>
    </source>
</evidence>
<dbReference type="GO" id="GO:0006508">
    <property type="term" value="P:proteolysis"/>
    <property type="evidence" value="ECO:0007669"/>
    <property type="project" value="UniProtKB-KW"/>
</dbReference>
<keyword evidence="3" id="KW-0378">Hydrolase</keyword>
<keyword evidence="1" id="KW-1188">Viral release from host cell</keyword>
<feature type="domain" description="Prohead serine protease" evidence="4">
    <location>
        <begin position="35"/>
        <end position="168"/>
    </location>
</feature>
<evidence type="ECO:0000313" key="5">
    <source>
        <dbReference type="EMBL" id="GMG81228.1"/>
    </source>
</evidence>
<evidence type="ECO:0000256" key="2">
    <source>
        <dbReference type="ARBA" id="ARBA00022670"/>
    </source>
</evidence>
<evidence type="ECO:0000259" key="4">
    <source>
        <dbReference type="Pfam" id="PF04586"/>
    </source>
</evidence>
<evidence type="ECO:0000256" key="3">
    <source>
        <dbReference type="ARBA" id="ARBA00022801"/>
    </source>
</evidence>
<comment type="caution">
    <text evidence="5">The sequence shown here is derived from an EMBL/GenBank/DDBJ whole genome shotgun (WGS) entry which is preliminary data.</text>
</comment>
<keyword evidence="6" id="KW-1185">Reference proteome</keyword>
<gene>
    <name evidence="5" type="ORF">LNKW23_04400</name>
</gene>
<reference evidence="5 6" key="1">
    <citation type="submission" date="2023-04" db="EMBL/GenBank/DDBJ databases">
        <title>Marinoamorphus aggregata gen. nov., sp. Nov., isolate from tissue of brittle star Ophioplocus japonicus.</title>
        <authorList>
            <person name="Kawano K."/>
            <person name="Sawayama S."/>
            <person name="Nakagawa S."/>
        </authorList>
    </citation>
    <scope>NUCLEOTIDE SEQUENCE [LARGE SCALE GENOMIC DNA]</scope>
    <source>
        <strain evidence="5 6">NKW23</strain>
    </source>
</reference>
<organism evidence="5 6">
    <name type="scientific">Paralimibaculum aggregatum</name>
    <dbReference type="NCBI Taxonomy" id="3036245"/>
    <lineage>
        <taxon>Bacteria</taxon>
        <taxon>Pseudomonadati</taxon>
        <taxon>Pseudomonadota</taxon>
        <taxon>Alphaproteobacteria</taxon>
        <taxon>Rhodobacterales</taxon>
        <taxon>Paracoccaceae</taxon>
        <taxon>Paralimibaculum</taxon>
    </lineage>
</organism>
<name>A0ABQ6LCY1_9RHOB</name>